<sequence>MKRRDEFGLIRLLTGGQQTPDTLASRLVVGNGDDAAVMSGRTGYDWIACCDTMVEHVHFARRTMRPFDIGHKALAANISDIAAMGGIPLFYLVSLGLPASFEEAEIVEIYEGMSRLAATYHMALVGGDTVAIPGDGPLTITVTVLGEVETGRSLTRAAAKPGDRIFVTGPVGSSGAGLHALLACGIDELPERWQTIAEAHRLPMPQVTAGRVLGESGARIALNDVSDGLASEAWEIAEASRATLVLTEDTIPIADDVVAYAAATGLHAQEWTLYGGEDYQLIGCAPPDEQERLTRAFQDAGLSLHWIGYVTEGLEQVRIRRASGEEALLAKKGYNHFQ</sequence>
<evidence type="ECO:0000313" key="3">
    <source>
        <dbReference type="Proteomes" id="UP000217696"/>
    </source>
</evidence>
<feature type="binding site" evidence="1">
    <location>
        <position position="34"/>
    </location>
    <ligand>
        <name>Mg(2+)</name>
        <dbReference type="ChEBI" id="CHEBI:18420"/>
        <label>3</label>
    </ligand>
</feature>
<feature type="binding site" evidence="1">
    <location>
        <position position="34"/>
    </location>
    <ligand>
        <name>Mg(2+)</name>
        <dbReference type="ChEBI" id="CHEBI:18420"/>
        <label>4</label>
    </ligand>
</feature>
<feature type="binding site" evidence="1">
    <location>
        <position position="51"/>
    </location>
    <ligand>
        <name>Mg(2+)</name>
        <dbReference type="ChEBI" id="CHEBI:18420"/>
        <label>1</label>
    </ligand>
</feature>
<feature type="binding site" evidence="1">
    <location>
        <position position="277"/>
    </location>
    <ligand>
        <name>substrate</name>
    </ligand>
</feature>
<feature type="binding site" evidence="1">
    <location>
        <position position="226"/>
    </location>
    <ligand>
        <name>ATP</name>
        <dbReference type="ChEBI" id="CHEBI:30616"/>
    </ligand>
</feature>
<comment type="function">
    <text evidence="1">Catalyzes the ATP-dependent phosphorylation of thiamine-monophosphate (TMP) to form thiamine-pyrophosphate (TPP), the active form of vitamin B1.</text>
</comment>
<organism evidence="2 3">
    <name type="scientific">Aneurinibacillus soli</name>
    <dbReference type="NCBI Taxonomy" id="1500254"/>
    <lineage>
        <taxon>Bacteria</taxon>
        <taxon>Bacillati</taxon>
        <taxon>Bacillota</taxon>
        <taxon>Bacilli</taxon>
        <taxon>Bacillales</taxon>
        <taxon>Paenibacillaceae</taxon>
        <taxon>Aneurinibacillus group</taxon>
        <taxon>Aneurinibacillus</taxon>
    </lineage>
</organism>
<dbReference type="Proteomes" id="UP000217696">
    <property type="component" value="Chromosome"/>
</dbReference>
<name>A0A0U5BE74_9BACL</name>
<protein>
    <recommendedName>
        <fullName evidence="1">Thiamine-monophosphate kinase</fullName>
        <shortName evidence="1">TMP kinase</shortName>
        <shortName evidence="1">Thiamine-phosphate kinase</shortName>
        <ecNumber evidence="1">2.7.4.16</ecNumber>
    </recommendedName>
</protein>
<feature type="binding site" evidence="1">
    <location>
        <position position="58"/>
    </location>
    <ligand>
        <name>substrate</name>
    </ligand>
</feature>
<feature type="binding site" evidence="1">
    <location>
        <position position="227"/>
    </location>
    <ligand>
        <name>Mg(2+)</name>
        <dbReference type="ChEBI" id="CHEBI:18420"/>
        <label>5</label>
    </ligand>
</feature>
<dbReference type="GO" id="GO:0009229">
    <property type="term" value="P:thiamine diphosphate biosynthetic process"/>
    <property type="evidence" value="ECO:0007669"/>
    <property type="project" value="UniProtKB-UniRule"/>
</dbReference>
<dbReference type="PANTHER" id="PTHR30270:SF0">
    <property type="entry name" value="THIAMINE-MONOPHOSPHATE KINASE"/>
    <property type="match status" value="1"/>
</dbReference>
<keyword evidence="1" id="KW-0784">Thiamine biosynthesis</keyword>
<dbReference type="Pfam" id="PF02769">
    <property type="entry name" value="AIRS_C"/>
    <property type="match status" value="1"/>
</dbReference>
<dbReference type="EC" id="2.7.4.16" evidence="1"/>
<evidence type="ECO:0000256" key="1">
    <source>
        <dbReference type="HAMAP-Rule" id="MF_02128"/>
    </source>
</evidence>
<feature type="binding site" evidence="1">
    <location>
        <position position="110"/>
    </location>
    <ligand>
        <name>ATP</name>
        <dbReference type="ChEBI" id="CHEBI:30616"/>
    </ligand>
</feature>
<comment type="caution">
    <text evidence="1">Lacks conserved residue(s) required for the propagation of feature annotation.</text>
</comment>
<dbReference type="Pfam" id="PF00586">
    <property type="entry name" value="AIRS"/>
    <property type="match status" value="1"/>
</dbReference>
<dbReference type="SUPFAM" id="SSF56042">
    <property type="entry name" value="PurM C-terminal domain-like"/>
    <property type="match status" value="1"/>
</dbReference>
<keyword evidence="1 2" id="KW-0418">Kinase</keyword>
<keyword evidence="1" id="KW-0479">Metal-binding</keyword>
<evidence type="ECO:0000313" key="2">
    <source>
        <dbReference type="EMBL" id="BAU29894.1"/>
    </source>
</evidence>
<dbReference type="HAMAP" id="MF_02128">
    <property type="entry name" value="TMP_kinase"/>
    <property type="match status" value="1"/>
</dbReference>
<reference evidence="2 3" key="1">
    <citation type="submission" date="2015-12" db="EMBL/GenBank/DDBJ databases">
        <title>Genome sequence of Aneurinibacillus soli.</title>
        <authorList>
            <person name="Lee J.S."/>
            <person name="Lee K.C."/>
            <person name="Kim K.K."/>
            <person name="Lee B.W."/>
        </authorList>
    </citation>
    <scope>NUCLEOTIDE SEQUENCE [LARGE SCALE GENOMIC DNA]</scope>
    <source>
        <strain evidence="2 3">CB4</strain>
    </source>
</reference>
<comment type="catalytic activity">
    <reaction evidence="1">
        <text>thiamine phosphate + ATP = thiamine diphosphate + ADP</text>
        <dbReference type="Rhea" id="RHEA:15913"/>
        <dbReference type="ChEBI" id="CHEBI:30616"/>
        <dbReference type="ChEBI" id="CHEBI:37575"/>
        <dbReference type="ChEBI" id="CHEBI:58937"/>
        <dbReference type="ChEBI" id="CHEBI:456216"/>
        <dbReference type="EC" id="2.7.4.16"/>
    </reaction>
</comment>
<keyword evidence="1" id="KW-0460">Magnesium</keyword>
<dbReference type="PIRSF" id="PIRSF005303">
    <property type="entry name" value="Thiam_monoph_kin"/>
    <property type="match status" value="1"/>
</dbReference>
<dbReference type="CDD" id="cd02194">
    <property type="entry name" value="ThiL"/>
    <property type="match status" value="1"/>
</dbReference>
<comment type="pathway">
    <text evidence="1">Cofactor biosynthesis; thiamine diphosphate biosynthesis; thiamine diphosphate from thiamine phosphate: step 1/1.</text>
</comment>
<dbReference type="InterPro" id="IPR036676">
    <property type="entry name" value="PurM-like_C_sf"/>
</dbReference>
<accession>A0A0U5BE74</accession>
<proteinExistence type="inferred from homology"/>
<dbReference type="PANTHER" id="PTHR30270">
    <property type="entry name" value="THIAMINE-MONOPHOSPHATE KINASE"/>
    <property type="match status" value="1"/>
</dbReference>
<comment type="miscellaneous">
    <text evidence="1">Reaction mechanism of ThiL seems to utilize a direct, inline transfer of the gamma-phosphate of ATP to TMP rather than a phosphorylated enzyme intermediate.</text>
</comment>
<keyword evidence="1" id="KW-0067">ATP-binding</keyword>
<keyword evidence="1 2" id="KW-0808">Transferase</keyword>
<dbReference type="GO" id="GO:0000287">
    <property type="term" value="F:magnesium ion binding"/>
    <property type="evidence" value="ECO:0007669"/>
    <property type="project" value="UniProtKB-UniRule"/>
</dbReference>
<dbReference type="NCBIfam" id="TIGR01379">
    <property type="entry name" value="thiL"/>
    <property type="match status" value="1"/>
</dbReference>
<dbReference type="Gene3D" id="3.90.650.10">
    <property type="entry name" value="PurM-like C-terminal domain"/>
    <property type="match status" value="1"/>
</dbReference>
<feature type="binding site" evidence="1">
    <location>
        <position position="156"/>
    </location>
    <ligand>
        <name>ATP</name>
        <dbReference type="ChEBI" id="CHEBI:30616"/>
    </ligand>
</feature>
<dbReference type="GO" id="GO:0009228">
    <property type="term" value="P:thiamine biosynthetic process"/>
    <property type="evidence" value="ECO:0007669"/>
    <property type="project" value="UniProtKB-KW"/>
</dbReference>
<dbReference type="GO" id="GO:0005524">
    <property type="term" value="F:ATP binding"/>
    <property type="evidence" value="ECO:0007669"/>
    <property type="project" value="UniProtKB-UniRule"/>
</dbReference>
<feature type="binding site" evidence="1">
    <location>
        <position position="128"/>
    </location>
    <ligand>
        <name>Mg(2+)</name>
        <dbReference type="ChEBI" id="CHEBI:18420"/>
        <label>1</label>
    </ligand>
</feature>
<feature type="binding site" evidence="1">
    <location>
        <position position="80"/>
    </location>
    <ligand>
        <name>Mg(2+)</name>
        <dbReference type="ChEBI" id="CHEBI:18420"/>
        <label>2</label>
    </ligand>
</feature>
<dbReference type="SUPFAM" id="SSF55326">
    <property type="entry name" value="PurM N-terminal domain-like"/>
    <property type="match status" value="1"/>
</dbReference>
<feature type="binding site" evidence="1">
    <location>
        <position position="334"/>
    </location>
    <ligand>
        <name>substrate</name>
    </ligand>
</feature>
<dbReference type="RefSeq" id="WP_096467529.1">
    <property type="nucleotide sequence ID" value="NZ_AP017312.1"/>
</dbReference>
<dbReference type="UniPathway" id="UPA00060">
    <property type="reaction ID" value="UER00142"/>
</dbReference>
<dbReference type="Gene3D" id="3.30.1330.10">
    <property type="entry name" value="PurM-like, N-terminal domain"/>
    <property type="match status" value="1"/>
</dbReference>
<feature type="binding site" evidence="1">
    <location>
        <position position="224"/>
    </location>
    <ligand>
        <name>Mg(2+)</name>
        <dbReference type="ChEBI" id="CHEBI:18420"/>
        <label>3</label>
    </ligand>
</feature>
<dbReference type="OrthoDB" id="9802811at2"/>
<dbReference type="EMBL" id="AP017312">
    <property type="protein sequence ID" value="BAU29894.1"/>
    <property type="molecule type" value="Genomic_DNA"/>
</dbReference>
<feature type="binding site" evidence="1">
    <location>
        <begin position="127"/>
        <end position="128"/>
    </location>
    <ligand>
        <name>ATP</name>
        <dbReference type="ChEBI" id="CHEBI:30616"/>
    </ligand>
</feature>
<feature type="binding site" evidence="1">
    <location>
        <position position="80"/>
    </location>
    <ligand>
        <name>Mg(2+)</name>
        <dbReference type="ChEBI" id="CHEBI:18420"/>
        <label>4</label>
    </ligand>
</feature>
<dbReference type="InterPro" id="IPR006283">
    <property type="entry name" value="ThiL-like"/>
</dbReference>
<gene>
    <name evidence="1 2" type="primary">thiL</name>
    <name evidence="2" type="ORF">CB4_04148</name>
</gene>
<dbReference type="InterPro" id="IPR010918">
    <property type="entry name" value="PurM-like_C_dom"/>
</dbReference>
<dbReference type="AlphaFoldDB" id="A0A0U5BE74"/>
<keyword evidence="1" id="KW-0547">Nucleotide-binding</keyword>
<keyword evidence="3" id="KW-1185">Reference proteome</keyword>
<feature type="binding site" evidence="1">
    <location>
        <position position="80"/>
    </location>
    <ligand>
        <name>Mg(2+)</name>
        <dbReference type="ChEBI" id="CHEBI:18420"/>
        <label>3</label>
    </ligand>
</feature>
<dbReference type="InterPro" id="IPR036921">
    <property type="entry name" value="PurM-like_N_sf"/>
</dbReference>
<dbReference type="InterPro" id="IPR016188">
    <property type="entry name" value="PurM-like_N"/>
</dbReference>
<dbReference type="GO" id="GO:0009030">
    <property type="term" value="F:thiamine-phosphate kinase activity"/>
    <property type="evidence" value="ECO:0007669"/>
    <property type="project" value="UniProtKB-UniRule"/>
</dbReference>
<feature type="binding site" evidence="1">
    <location>
        <position position="51"/>
    </location>
    <ligand>
        <name>Mg(2+)</name>
        <dbReference type="ChEBI" id="CHEBI:18420"/>
        <label>2</label>
    </ligand>
</feature>
<dbReference type="KEGG" id="asoc:CB4_04148"/>
<comment type="similarity">
    <text evidence="1">Belongs to the thiamine-monophosphate kinase family.</text>
</comment>